<accession>A0A2K9BA65</accession>
<name>A0A2K9BA65_BIFBR</name>
<protein>
    <submittedName>
        <fullName evidence="1">Uncharacterized protein</fullName>
    </submittedName>
</protein>
<gene>
    <name evidence="1" type="ORF">BB215W447A_1277</name>
</gene>
<reference evidence="1 2" key="1">
    <citation type="submission" date="2017-05" db="EMBL/GenBank/DDBJ databases">
        <title>Comparative genomics and methylome analysis of the gut commensal Bifidobacterium breve.</title>
        <authorList>
            <person name="Bottacini F."/>
            <person name="Morrissey R."/>
            <person name="Roberts R.J."/>
            <person name="James K."/>
            <person name="van Breen J."/>
            <person name="Egan M."/>
            <person name="Lambert J."/>
            <person name="van Limpt K."/>
            <person name="Stanton C."/>
            <person name="Knol J."/>
            <person name="O' Connell Motherway M."/>
            <person name="van Sinderen D."/>
        </authorList>
    </citation>
    <scope>NUCLEOTIDE SEQUENCE [LARGE SCALE GENOMIC DNA]</scope>
    <source>
        <strain evidence="1 2">215W447a</strain>
    </source>
</reference>
<evidence type="ECO:0000313" key="2">
    <source>
        <dbReference type="Proteomes" id="UP000232491"/>
    </source>
</evidence>
<proteinExistence type="predicted"/>
<evidence type="ECO:0000313" key="1">
    <source>
        <dbReference type="EMBL" id="AUE03293.1"/>
    </source>
</evidence>
<dbReference type="EMBL" id="CP021558">
    <property type="protein sequence ID" value="AUE03293.1"/>
    <property type="molecule type" value="Genomic_DNA"/>
</dbReference>
<dbReference type="RefSeq" id="WP_232782351.1">
    <property type="nucleotide sequence ID" value="NZ_CP021389.1"/>
</dbReference>
<organism evidence="1 2">
    <name type="scientific">Bifidobacterium breve</name>
    <dbReference type="NCBI Taxonomy" id="1685"/>
    <lineage>
        <taxon>Bacteria</taxon>
        <taxon>Bacillati</taxon>
        <taxon>Actinomycetota</taxon>
        <taxon>Actinomycetes</taxon>
        <taxon>Bifidobacteriales</taxon>
        <taxon>Bifidobacteriaceae</taxon>
        <taxon>Bifidobacterium</taxon>
    </lineage>
</organism>
<dbReference type="AlphaFoldDB" id="A0A2K9BA65"/>
<sequence length="97" mass="10440">MSGNNGILEKMAERVNGLPTGRLVEAYESLEESALLFERADRILARLGAGDRLALESAFRRMNRFGGDGMTPREAGVLCRAGMAAARRAAAMEPSRG</sequence>
<dbReference type="Proteomes" id="UP000232491">
    <property type="component" value="Chromosome"/>
</dbReference>